<proteinExistence type="predicted"/>
<organism evidence="9">
    <name type="scientific">Strongyloides stercoralis</name>
    <name type="common">Threadworm</name>
    <dbReference type="NCBI Taxonomy" id="6248"/>
    <lineage>
        <taxon>Eukaryota</taxon>
        <taxon>Metazoa</taxon>
        <taxon>Ecdysozoa</taxon>
        <taxon>Nematoda</taxon>
        <taxon>Chromadorea</taxon>
        <taxon>Rhabditida</taxon>
        <taxon>Tylenchina</taxon>
        <taxon>Panagrolaimomorpha</taxon>
        <taxon>Strongyloidoidea</taxon>
        <taxon>Strongyloididae</taxon>
        <taxon>Strongyloides</taxon>
    </lineage>
</organism>
<keyword evidence="3 6" id="KW-0238">DNA-binding</keyword>
<dbReference type="SMART" id="SM00339">
    <property type="entry name" value="FH"/>
    <property type="match status" value="1"/>
</dbReference>
<dbReference type="STRING" id="6248.A0A0K0EFD8"/>
<protein>
    <submittedName>
        <fullName evidence="9 10">Fork-head domain-containing protein</fullName>
    </submittedName>
</protein>
<dbReference type="PANTHER" id="PTHR46721">
    <property type="entry name" value="FORKHEAD BOX PROTEIN N1"/>
    <property type="match status" value="1"/>
</dbReference>
<keyword evidence="5 6" id="KW-0539">Nucleus</keyword>
<dbReference type="InterPro" id="IPR049624">
    <property type="entry name" value="FOXN1_4"/>
</dbReference>
<keyword evidence="8" id="KW-1185">Reference proteome</keyword>
<evidence type="ECO:0000256" key="1">
    <source>
        <dbReference type="ARBA" id="ARBA00022473"/>
    </source>
</evidence>
<sequence length="339" mass="39589">MNRYYTNSNPIASLEHMALCVGELPIPEIKDTTYKRIKKPKTSLSFPQLVGLVIINTTTKALSVSEIYEIVSDIFPCYDDSNPTWKNSIRHNLSTKDWFQKIREPLTDNGFRQSCIWGLRTLSCINQILEKVQYTVKKDSKSILEHMKKPEDFEKFISGNLMIIPKECGTYKFDQTIPIQYHYKEFYTESLDNNESNKYYYLNQTTPIQNTNNYNSVKSVSSKRKYTSDLNDIDNQPEVKKVYHYTYSNDIYKYPEGTYYNNHYNKYDQIKYQDTISPPISPIPHSPIIDINSSTDSGLESLYIPSPTSYQISNYHNDSSLLNITKDTAPEIMNEFFYM</sequence>
<dbReference type="GO" id="GO:0000976">
    <property type="term" value="F:transcription cis-regulatory region binding"/>
    <property type="evidence" value="ECO:0007669"/>
    <property type="project" value="TreeGrafter"/>
</dbReference>
<dbReference type="AlphaFoldDB" id="A0A0K0EFD8"/>
<feature type="domain" description="Fork-head" evidence="7">
    <location>
        <begin position="41"/>
        <end position="139"/>
    </location>
</feature>
<feature type="DNA-binding region" description="Fork-head" evidence="6">
    <location>
        <begin position="41"/>
        <end position="139"/>
    </location>
</feature>
<dbReference type="GO" id="GO:0005634">
    <property type="term" value="C:nucleus"/>
    <property type="evidence" value="ECO:0007669"/>
    <property type="project" value="UniProtKB-SubCell"/>
</dbReference>
<dbReference type="PROSITE" id="PS50039">
    <property type="entry name" value="FORK_HEAD_3"/>
    <property type="match status" value="1"/>
</dbReference>
<evidence type="ECO:0000313" key="10">
    <source>
        <dbReference type="WBParaSite" id="TCONS_00001951.p1"/>
    </source>
</evidence>
<dbReference type="InterPro" id="IPR030456">
    <property type="entry name" value="TF_fork_head_CS_2"/>
</dbReference>
<dbReference type="GO" id="GO:0000981">
    <property type="term" value="F:DNA-binding transcription factor activity, RNA polymerase II-specific"/>
    <property type="evidence" value="ECO:0007669"/>
    <property type="project" value="TreeGrafter"/>
</dbReference>
<evidence type="ECO:0000259" key="7">
    <source>
        <dbReference type="PROSITE" id="PS50039"/>
    </source>
</evidence>
<dbReference type="SUPFAM" id="SSF46785">
    <property type="entry name" value="Winged helix' DNA-binding domain"/>
    <property type="match status" value="1"/>
</dbReference>
<reference evidence="9" key="1">
    <citation type="submission" date="2015-08" db="UniProtKB">
        <authorList>
            <consortium name="WormBaseParasite"/>
        </authorList>
    </citation>
    <scope>IDENTIFICATION</scope>
</reference>
<dbReference type="Proteomes" id="UP000035681">
    <property type="component" value="Unplaced"/>
</dbReference>
<evidence type="ECO:0000256" key="5">
    <source>
        <dbReference type="ARBA" id="ARBA00023242"/>
    </source>
</evidence>
<dbReference type="PRINTS" id="PR00053">
    <property type="entry name" value="FORKHEAD"/>
</dbReference>
<dbReference type="PROSITE" id="PS00658">
    <property type="entry name" value="FORK_HEAD_2"/>
    <property type="match status" value="1"/>
</dbReference>
<dbReference type="Gene3D" id="1.10.10.10">
    <property type="entry name" value="Winged helix-like DNA-binding domain superfamily/Winged helix DNA-binding domain"/>
    <property type="match status" value="1"/>
</dbReference>
<dbReference type="InterPro" id="IPR036388">
    <property type="entry name" value="WH-like_DNA-bd_sf"/>
</dbReference>
<dbReference type="WBParaSite" id="SSTP_0000820100.1">
    <property type="protein sequence ID" value="SSTP_0000820100.1"/>
    <property type="gene ID" value="SSTP_0000820100"/>
</dbReference>
<evidence type="ECO:0000256" key="6">
    <source>
        <dbReference type="PROSITE-ProRule" id="PRU00089"/>
    </source>
</evidence>
<evidence type="ECO:0000313" key="8">
    <source>
        <dbReference type="Proteomes" id="UP000035681"/>
    </source>
</evidence>
<keyword evidence="4" id="KW-0804">Transcription</keyword>
<evidence type="ECO:0000313" key="9">
    <source>
        <dbReference type="WBParaSite" id="SSTP_0000820100.1"/>
    </source>
</evidence>
<keyword evidence="2" id="KW-0805">Transcription regulation</keyword>
<dbReference type="PANTHER" id="PTHR46721:SF3">
    <property type="entry name" value="FORKHEAD BOX N1"/>
    <property type="match status" value="1"/>
</dbReference>
<dbReference type="WBParaSite" id="TCONS_00001951.p1">
    <property type="protein sequence ID" value="TCONS_00001951.p1"/>
    <property type="gene ID" value="XLOC_001857"/>
</dbReference>
<evidence type="ECO:0000256" key="2">
    <source>
        <dbReference type="ARBA" id="ARBA00023015"/>
    </source>
</evidence>
<keyword evidence="1" id="KW-0217">Developmental protein</keyword>
<comment type="subcellular location">
    <subcellularLocation>
        <location evidence="6">Nucleus</location>
    </subcellularLocation>
</comment>
<dbReference type="Pfam" id="PF00250">
    <property type="entry name" value="Forkhead"/>
    <property type="match status" value="1"/>
</dbReference>
<accession>A0A0K0EFD8</accession>
<dbReference type="InterPro" id="IPR001766">
    <property type="entry name" value="Fork_head_dom"/>
</dbReference>
<dbReference type="InterPro" id="IPR036390">
    <property type="entry name" value="WH_DNA-bd_sf"/>
</dbReference>
<evidence type="ECO:0000256" key="3">
    <source>
        <dbReference type="ARBA" id="ARBA00023125"/>
    </source>
</evidence>
<evidence type="ECO:0000256" key="4">
    <source>
        <dbReference type="ARBA" id="ARBA00023163"/>
    </source>
</evidence>
<name>A0A0K0EFD8_STRER</name>